<proteinExistence type="predicted"/>
<evidence type="ECO:0000313" key="2">
    <source>
        <dbReference type="Proteomes" id="UP000483035"/>
    </source>
</evidence>
<accession>A0A6L9UA77</accession>
<dbReference type="EMBL" id="WUEY01000006">
    <property type="protein sequence ID" value="NEI71007.1"/>
    <property type="molecule type" value="Genomic_DNA"/>
</dbReference>
<reference evidence="1 2" key="1">
    <citation type="submission" date="2019-12" db="EMBL/GenBank/DDBJ databases">
        <title>Rhizobium genotypes associated with high levels of biological nitrogen fixation by grain legumes in a temperate-maritime cropping system.</title>
        <authorList>
            <person name="Maluk M."/>
            <person name="Francesc Ferrando Molina F."/>
            <person name="Lopez Del Egido L."/>
            <person name="Lafos M."/>
            <person name="Langarica-Fuentes A."/>
            <person name="Gebre Yohannes G."/>
            <person name="Young M.W."/>
            <person name="Martin P."/>
            <person name="Gantlett R."/>
            <person name="Kenicer G."/>
            <person name="Hawes C."/>
            <person name="Begg G.S."/>
            <person name="Quilliam R.S."/>
            <person name="Squire G.R."/>
            <person name="Poole P.S."/>
            <person name="Young P.W."/>
            <person name="Iannetta P.M."/>
            <person name="James E.K."/>
        </authorList>
    </citation>
    <scope>NUCLEOTIDE SEQUENCE [LARGE SCALE GENOMIC DNA]</scope>
    <source>
        <strain evidence="1 2">JHI1118</strain>
    </source>
</reference>
<dbReference type="RefSeq" id="WP_163987489.1">
    <property type="nucleotide sequence ID" value="NZ_WUEY01000006.1"/>
</dbReference>
<evidence type="ECO:0000313" key="1">
    <source>
        <dbReference type="EMBL" id="NEI71007.1"/>
    </source>
</evidence>
<name>A0A6L9UA77_9HYPH</name>
<dbReference type="Proteomes" id="UP000483035">
    <property type="component" value="Unassembled WGS sequence"/>
</dbReference>
<organism evidence="1 2">
    <name type="scientific">Rhizobium lusitanum</name>
    <dbReference type="NCBI Taxonomy" id="293958"/>
    <lineage>
        <taxon>Bacteria</taxon>
        <taxon>Pseudomonadati</taxon>
        <taxon>Pseudomonadota</taxon>
        <taxon>Alphaproteobacteria</taxon>
        <taxon>Hyphomicrobiales</taxon>
        <taxon>Rhizobiaceae</taxon>
        <taxon>Rhizobium/Agrobacterium group</taxon>
        <taxon>Rhizobium</taxon>
    </lineage>
</organism>
<dbReference type="AlphaFoldDB" id="A0A6L9UA77"/>
<gene>
    <name evidence="1" type="ORF">GR212_15620</name>
</gene>
<sequence>MSTPAIVSLPCGCFFQGRKLIIADDCISHGDKEWSCDNCGETAMDGSDRCITCGCQVEEVACCDACGECFPLDELDGKPTINSRLRRIRASEGQLAMLRRAADKGLEFDRLECRRCYGPGYLAAQ</sequence>
<protein>
    <submittedName>
        <fullName evidence="1">Uncharacterized protein</fullName>
    </submittedName>
</protein>
<comment type="caution">
    <text evidence="1">The sequence shown here is derived from an EMBL/GenBank/DDBJ whole genome shotgun (WGS) entry which is preliminary data.</text>
</comment>